<keyword evidence="5 10" id="KW-0378">Hydrolase</keyword>
<feature type="domain" description="CUB" evidence="12">
    <location>
        <begin position="35"/>
        <end position="136"/>
    </location>
</feature>
<dbReference type="InterPro" id="IPR000859">
    <property type="entry name" value="CUB_dom"/>
</dbReference>
<dbReference type="PANTHER" id="PTHR24252">
    <property type="entry name" value="ACROSIN-RELATED"/>
    <property type="match status" value="1"/>
</dbReference>
<dbReference type="PANTHER" id="PTHR24252:SF7">
    <property type="entry name" value="HYALIN"/>
    <property type="match status" value="1"/>
</dbReference>
<evidence type="ECO:0000256" key="11">
    <source>
        <dbReference type="SAM" id="SignalP"/>
    </source>
</evidence>
<dbReference type="InterPro" id="IPR033116">
    <property type="entry name" value="TRYPSIN_SER"/>
</dbReference>
<dbReference type="Pfam" id="PF00431">
    <property type="entry name" value="CUB"/>
    <property type="match status" value="1"/>
</dbReference>
<dbReference type="CDD" id="cd00041">
    <property type="entry name" value="CUB"/>
    <property type="match status" value="1"/>
</dbReference>
<evidence type="ECO:0000256" key="5">
    <source>
        <dbReference type="ARBA" id="ARBA00022801"/>
    </source>
</evidence>
<dbReference type="GO" id="GO:0005576">
    <property type="term" value="C:extracellular region"/>
    <property type="evidence" value="ECO:0007669"/>
    <property type="project" value="UniProtKB-SubCell"/>
</dbReference>
<evidence type="ECO:0000256" key="8">
    <source>
        <dbReference type="ARBA" id="ARBA00023157"/>
    </source>
</evidence>
<keyword evidence="4 11" id="KW-0732">Signal</keyword>
<dbReference type="InterPro" id="IPR018114">
    <property type="entry name" value="TRYPSIN_HIS"/>
</dbReference>
<sequence>MKILLLLLVAVAAASETPIVRVYNLSVNKGQTIAIESPGYPKIPPAGTRITWYITGSTGTNILLTCEDLRISPSPNCEKGYFLVFDSVREDKFCGSESGLTARSPANQMKLEFDLNWSSGVAKCEVKGVEPDEGAKKPDGSDTGEIELLPTGPPYDKIYDTFINRYTDKKWRFTTTPGSRISLHCSEIVLSESCERSLLDLTDGIDKDTICNIRYAFNKVFRTNSLTVELKTTEWYGGRINCLVQAVTGDKPFQYRNIISREVDSSEYGRRPGPRKTDCQCGWTAKSPARIVNGQEVADGQYPWMASLNYMGYHICGGSIITQYHILTAAHCTEKREAHNFKVYLGTTNNTHAAKGQIKQVKQIISHEYLRGNLHLNDIAIMLLEDKIQFNSRIGPVCLTPNRVPLDHMFITVMGWGALGKEGGWVNPDQLMRAHMRVVDHNTCSYLWYRNFDTSAPDRVCTWASNRDSCFGDSGGPLVWLDPQTNRYTQIGLVSFGRGCNTDYPKVNTNVAHYYNWIQNTIKDTKPEMKTCKKI</sequence>
<dbReference type="GO" id="GO:0004252">
    <property type="term" value="F:serine-type endopeptidase activity"/>
    <property type="evidence" value="ECO:0007669"/>
    <property type="project" value="InterPro"/>
</dbReference>
<dbReference type="SUPFAM" id="SSF49854">
    <property type="entry name" value="Spermadhesin, CUB domain"/>
    <property type="match status" value="1"/>
</dbReference>
<dbReference type="Gene3D" id="2.60.120.290">
    <property type="entry name" value="Spermadhesin, CUB domain"/>
    <property type="match status" value="1"/>
</dbReference>
<dbReference type="InterPro" id="IPR043504">
    <property type="entry name" value="Peptidase_S1_PA_chymotrypsin"/>
</dbReference>
<organism evidence="14">
    <name type="scientific">Platymeris rhadamanthus</name>
    <name type="common">Red spot assassin bug</name>
    <dbReference type="NCBI Taxonomy" id="1134088"/>
    <lineage>
        <taxon>Eukaryota</taxon>
        <taxon>Metazoa</taxon>
        <taxon>Ecdysozoa</taxon>
        <taxon>Arthropoda</taxon>
        <taxon>Hexapoda</taxon>
        <taxon>Insecta</taxon>
        <taxon>Pterygota</taxon>
        <taxon>Neoptera</taxon>
        <taxon>Paraneoptera</taxon>
        <taxon>Hemiptera</taxon>
        <taxon>Heteroptera</taxon>
        <taxon>Panheteroptera</taxon>
        <taxon>Cimicomorpha</taxon>
        <taxon>Reduviidae</taxon>
        <taxon>Platymeris</taxon>
    </lineage>
</organism>
<evidence type="ECO:0000256" key="4">
    <source>
        <dbReference type="ARBA" id="ARBA00022729"/>
    </source>
</evidence>
<keyword evidence="3 10" id="KW-0645">Protease</keyword>
<protein>
    <submittedName>
        <fullName evidence="14">Venom S1 protease with CUB domain 2</fullName>
    </submittedName>
</protein>
<dbReference type="PROSITE" id="PS50240">
    <property type="entry name" value="TRYPSIN_DOM"/>
    <property type="match status" value="1"/>
</dbReference>
<dbReference type="PROSITE" id="PS00134">
    <property type="entry name" value="TRYPSIN_HIS"/>
    <property type="match status" value="1"/>
</dbReference>
<dbReference type="PROSITE" id="PS00135">
    <property type="entry name" value="TRYPSIN_SER"/>
    <property type="match status" value="1"/>
</dbReference>
<feature type="chain" id="PRO_5025649534" evidence="11">
    <location>
        <begin position="17"/>
        <end position="535"/>
    </location>
</feature>
<dbReference type="EMBL" id="MN208405">
    <property type="protein sequence ID" value="QHB21594.1"/>
    <property type="molecule type" value="mRNA"/>
</dbReference>
<feature type="signal peptide" evidence="11">
    <location>
        <begin position="1"/>
        <end position="16"/>
    </location>
</feature>
<dbReference type="InterPro" id="IPR001314">
    <property type="entry name" value="Peptidase_S1A"/>
</dbReference>
<comment type="caution">
    <text evidence="9">Lacks conserved residue(s) required for the propagation of feature annotation.</text>
</comment>
<dbReference type="AlphaFoldDB" id="A0A6B9KZG6"/>
<dbReference type="FunFam" id="2.40.10.10:FF:000146">
    <property type="entry name" value="Serine protease 53"/>
    <property type="match status" value="1"/>
</dbReference>
<dbReference type="Pfam" id="PF00089">
    <property type="entry name" value="Trypsin"/>
    <property type="match status" value="1"/>
</dbReference>
<keyword evidence="6 10" id="KW-0720">Serine protease</keyword>
<feature type="domain" description="Peptidase S1" evidence="13">
    <location>
        <begin position="291"/>
        <end position="523"/>
    </location>
</feature>
<dbReference type="SUPFAM" id="SSF50494">
    <property type="entry name" value="Trypsin-like serine proteases"/>
    <property type="match status" value="1"/>
</dbReference>
<feature type="disulfide bond" evidence="9">
    <location>
        <begin position="77"/>
        <end position="94"/>
    </location>
</feature>
<reference evidence="14" key="1">
    <citation type="journal article" date="2019" name="Toxins">
        <title>Missiles of mass disruption: composition and glandular origin of venom used as a projectile defensive weapon by the assassin bug Platymeris rhadamanthus.</title>
        <authorList>
            <person name="Walker A.A."/>
            <person name="Robinson S.D."/>
            <person name="Undheim E.A.B."/>
            <person name="Jin J."/>
            <person name="Han X."/>
            <person name="Fry B.G."/>
            <person name="Vetter I."/>
            <person name="King G.F."/>
        </authorList>
    </citation>
    <scope>NUCLEOTIDE SEQUENCE</scope>
    <source>
        <tissue evidence="14">Venom glands</tissue>
    </source>
</reference>
<keyword evidence="7" id="KW-0865">Zymogen</keyword>
<dbReference type="PRINTS" id="PR00722">
    <property type="entry name" value="CHYMOTRYPSIN"/>
</dbReference>
<comment type="subcellular location">
    <subcellularLocation>
        <location evidence="1">Secreted</location>
    </subcellularLocation>
</comment>
<evidence type="ECO:0000256" key="3">
    <source>
        <dbReference type="ARBA" id="ARBA00022670"/>
    </source>
</evidence>
<dbReference type="InterPro" id="IPR009003">
    <property type="entry name" value="Peptidase_S1_PA"/>
</dbReference>
<keyword evidence="2" id="KW-0964">Secreted</keyword>
<dbReference type="PROSITE" id="PS01180">
    <property type="entry name" value="CUB"/>
    <property type="match status" value="1"/>
</dbReference>
<evidence type="ECO:0000256" key="2">
    <source>
        <dbReference type="ARBA" id="ARBA00022525"/>
    </source>
</evidence>
<evidence type="ECO:0000256" key="7">
    <source>
        <dbReference type="ARBA" id="ARBA00023145"/>
    </source>
</evidence>
<accession>A0A6B9KZG6</accession>
<dbReference type="Gene3D" id="2.40.10.10">
    <property type="entry name" value="Trypsin-like serine proteases"/>
    <property type="match status" value="1"/>
</dbReference>
<evidence type="ECO:0000259" key="12">
    <source>
        <dbReference type="PROSITE" id="PS01180"/>
    </source>
</evidence>
<dbReference type="SMART" id="SM00020">
    <property type="entry name" value="Tryp_SPc"/>
    <property type="match status" value="1"/>
</dbReference>
<evidence type="ECO:0000256" key="10">
    <source>
        <dbReference type="RuleBase" id="RU363034"/>
    </source>
</evidence>
<evidence type="ECO:0000256" key="6">
    <source>
        <dbReference type="ARBA" id="ARBA00022825"/>
    </source>
</evidence>
<dbReference type="InterPro" id="IPR001254">
    <property type="entry name" value="Trypsin_dom"/>
</dbReference>
<dbReference type="GO" id="GO:0006508">
    <property type="term" value="P:proteolysis"/>
    <property type="evidence" value="ECO:0007669"/>
    <property type="project" value="UniProtKB-KW"/>
</dbReference>
<evidence type="ECO:0000259" key="13">
    <source>
        <dbReference type="PROSITE" id="PS50240"/>
    </source>
</evidence>
<dbReference type="InterPro" id="IPR035914">
    <property type="entry name" value="Sperma_CUB_dom_sf"/>
</dbReference>
<proteinExistence type="evidence at transcript level"/>
<evidence type="ECO:0000256" key="9">
    <source>
        <dbReference type="PROSITE-ProRule" id="PRU00059"/>
    </source>
</evidence>
<name>A0A6B9KZG6_PLARH</name>
<evidence type="ECO:0000256" key="1">
    <source>
        <dbReference type="ARBA" id="ARBA00004613"/>
    </source>
</evidence>
<keyword evidence="8 9" id="KW-1015">Disulfide bond</keyword>
<dbReference type="CDD" id="cd00190">
    <property type="entry name" value="Tryp_SPc"/>
    <property type="match status" value="1"/>
</dbReference>
<evidence type="ECO:0000313" key="14">
    <source>
        <dbReference type="EMBL" id="QHB21594.1"/>
    </source>
</evidence>